<name>T1H487_MEGSC</name>
<evidence type="ECO:0008006" key="4">
    <source>
        <dbReference type="Google" id="ProtNLM"/>
    </source>
</evidence>
<reference evidence="2" key="2">
    <citation type="submission" date="2015-06" db="UniProtKB">
        <authorList>
            <consortium name="EnsemblMetazoa"/>
        </authorList>
    </citation>
    <scope>IDENTIFICATION</scope>
</reference>
<evidence type="ECO:0000256" key="1">
    <source>
        <dbReference type="SAM" id="SignalP"/>
    </source>
</evidence>
<feature type="chain" id="PRO_5004577871" description="DUF4794 domain-containing protein" evidence="1">
    <location>
        <begin position="18"/>
        <end position="458"/>
    </location>
</feature>
<accession>T1H487</accession>
<dbReference type="HOGENOM" id="CLU_597567_0_0_1"/>
<keyword evidence="1" id="KW-0732">Signal</keyword>
<protein>
    <recommendedName>
        <fullName evidence="4">DUF4794 domain-containing protein</fullName>
    </recommendedName>
</protein>
<reference evidence="3" key="1">
    <citation type="submission" date="2013-02" db="EMBL/GenBank/DDBJ databases">
        <authorList>
            <person name="Hughes D."/>
        </authorList>
    </citation>
    <scope>NUCLEOTIDE SEQUENCE</scope>
    <source>
        <strain>Durham</strain>
        <strain evidence="3">NC isolate 2 -- Noor lab</strain>
    </source>
</reference>
<keyword evidence="3" id="KW-1185">Reference proteome</keyword>
<dbReference type="EnsemblMetazoa" id="MESCA011091-RA">
    <property type="protein sequence ID" value="MESCA011091-PA"/>
    <property type="gene ID" value="MESCA011091"/>
</dbReference>
<dbReference type="AlphaFoldDB" id="T1H487"/>
<organism evidence="2 3">
    <name type="scientific">Megaselia scalaris</name>
    <name type="common">Humpbacked fly</name>
    <name type="synonym">Phora scalaris</name>
    <dbReference type="NCBI Taxonomy" id="36166"/>
    <lineage>
        <taxon>Eukaryota</taxon>
        <taxon>Metazoa</taxon>
        <taxon>Ecdysozoa</taxon>
        <taxon>Arthropoda</taxon>
        <taxon>Hexapoda</taxon>
        <taxon>Insecta</taxon>
        <taxon>Pterygota</taxon>
        <taxon>Neoptera</taxon>
        <taxon>Endopterygota</taxon>
        <taxon>Diptera</taxon>
        <taxon>Brachycera</taxon>
        <taxon>Muscomorpha</taxon>
        <taxon>Platypezoidea</taxon>
        <taxon>Phoridae</taxon>
        <taxon>Megaseliini</taxon>
        <taxon>Megaselia</taxon>
    </lineage>
</organism>
<evidence type="ECO:0000313" key="3">
    <source>
        <dbReference type="Proteomes" id="UP000015102"/>
    </source>
</evidence>
<feature type="signal peptide" evidence="1">
    <location>
        <begin position="1"/>
        <end position="17"/>
    </location>
</feature>
<proteinExistence type="predicted"/>
<evidence type="ECO:0000313" key="2">
    <source>
        <dbReference type="EnsemblMetazoa" id="MESCA011091-PA"/>
    </source>
</evidence>
<sequence length="458" mass="50026">MKCVLSVLVLVAVGALAIPHGGYMYYKPATQGIMYVQYQKNGVGSQSDGVSAFVAGESGNTKRLSMMYLLVEVQTGEDVLSDEIAAKVEGQQTISVAQGYNSESIAEAYPAEESVNDYDGQAKVEVDAEVPKEYLPPNNEYLPPVNQEKAIFNEISNQESVSLTKTEDVVEEAVADDVAVVQEDVIPVSVVESEVNEQVKKVEVSDAVTEIKSVQTEYGVPKVEDSDREPKNIAEETPAVEVSEVKNVEEKVETEETVKTVSEDEESVKVAEVPVENVPAVVESEDVPLADDDSTLVVEEPTPVVKDIPQPEPVPFVPVAPKPTKRTRLYPAKRPSFVPQRKKVYVQLEQENEEALEYVPAVHNRQVAKPKKEVVAVDDEEEQQSPLPLGELSSQLALVEPAEELLPLPTVSAPAKEVHQRVKLLPTEVPVIHSEPKTHPNTLKPIAIVRKIEESGSG</sequence>
<dbReference type="Proteomes" id="UP000015102">
    <property type="component" value="Unassembled WGS sequence"/>
</dbReference>
<dbReference type="EMBL" id="CAQQ02374523">
    <property type="status" value="NOT_ANNOTATED_CDS"/>
    <property type="molecule type" value="Genomic_DNA"/>
</dbReference>